<feature type="compositionally biased region" description="Basic and acidic residues" evidence="1">
    <location>
        <begin position="579"/>
        <end position="588"/>
    </location>
</feature>
<reference evidence="2 3" key="1">
    <citation type="journal article" date="2015" name="PLoS Pathog.">
        <title>Leptomonas seymouri: Adaptations to the Dixenous Life Cycle Analyzed by Genome Sequencing, Transcriptome Profiling and Co-infection with Leishmania donovani.</title>
        <authorList>
            <person name="Kraeva N."/>
            <person name="Butenko A."/>
            <person name="Hlavacova J."/>
            <person name="Kostygov A."/>
            <person name="Myskova J."/>
            <person name="Grybchuk D."/>
            <person name="Lestinova T."/>
            <person name="Votypka J."/>
            <person name="Volf P."/>
            <person name="Opperdoes F."/>
            <person name="Flegontov P."/>
            <person name="Lukes J."/>
            <person name="Yurchenko V."/>
        </authorList>
    </citation>
    <scope>NUCLEOTIDE SEQUENCE [LARGE SCALE GENOMIC DNA]</scope>
    <source>
        <strain evidence="2 3">ATCC 30220</strain>
    </source>
</reference>
<feature type="region of interest" description="Disordered" evidence="1">
    <location>
        <begin position="413"/>
        <end position="432"/>
    </location>
</feature>
<organism evidence="2 3">
    <name type="scientific">Leptomonas seymouri</name>
    <dbReference type="NCBI Taxonomy" id="5684"/>
    <lineage>
        <taxon>Eukaryota</taxon>
        <taxon>Discoba</taxon>
        <taxon>Euglenozoa</taxon>
        <taxon>Kinetoplastea</taxon>
        <taxon>Metakinetoplastina</taxon>
        <taxon>Trypanosomatida</taxon>
        <taxon>Trypanosomatidae</taxon>
        <taxon>Leishmaniinae</taxon>
        <taxon>Leptomonas</taxon>
    </lineage>
</organism>
<feature type="compositionally biased region" description="Low complexity" evidence="1">
    <location>
        <begin position="470"/>
        <end position="479"/>
    </location>
</feature>
<feature type="region of interest" description="Disordered" evidence="1">
    <location>
        <begin position="441"/>
        <end position="548"/>
    </location>
</feature>
<dbReference type="OMA" id="EEWIGWR"/>
<sequence length="701" mass="76231">MIQLDIVLYRFVCDISTFAGLFAEDAEGRSIPDTAAFHCTWSRVPRTRPASTAVAERIGGSTDNIYFKALGSDMALTFTPQPHQFLLNGENEVLTFSLRPSQYSVVGELPIIAKCTLDPNPYFDKPKKNYAVKLRDAAKQVTGRLLFSLLVHEVEGGHERGASADRMSRSPPSPASESFQGCRISLPRNPARDRLFKTSSPRQPSLGSGTPVKVPETVSMMRTQASGREQRLPTSAAASVAALTPNGGSSAGPSARINDALAALGAQAEGAVQASSNSAESIDVQFERIAVRSEGIDLDHPAPLLLGGEYSLKLRYGSFTYSTTQCLCANPKEVEYQGQQTCITLQSPPSAEKLRFSLWEVKKQVGGFSLDPAKFTVSPGVWKEYAIPFRYHPTGQKAVLDVRVRRLVAPLRGSPAGRHACTPPSHREPTMTTSATEPIAFSADDATPCPPNCQAELQSRRRDAGVDAVQQRQEQQQQQHLLSTSSSPPEREAAQRYSPLARGGRPSPPGSILVTRGAVERNSSRDTTPLRFNSANSDRSTPAGLHGGNVATLVVRGGWVRTPLSERPPPLTKNLADLPADRRPPDDHESYISEVLARLDRQARGRTRPQTSLMEEWIGWRDERERSRHNSSVGLMMRSSSLSSVGSCADSVASVSSRRASVPRATKSNADHSLLTPFTPDNGALRRRYRSPSPIARLPLV</sequence>
<feature type="compositionally biased region" description="Polar residues" evidence="1">
    <location>
        <begin position="197"/>
        <end position="208"/>
    </location>
</feature>
<accession>A0A0N1IMS1</accession>
<feature type="compositionally biased region" description="Polar residues" evidence="1">
    <location>
        <begin position="525"/>
        <end position="540"/>
    </location>
</feature>
<keyword evidence="3" id="KW-1185">Reference proteome</keyword>
<dbReference type="AlphaFoldDB" id="A0A0N1IMS1"/>
<protein>
    <submittedName>
        <fullName evidence="2">Uncharacterized protein</fullName>
    </submittedName>
</protein>
<feature type="compositionally biased region" description="Basic and acidic residues" evidence="1">
    <location>
        <begin position="158"/>
        <end position="168"/>
    </location>
</feature>
<dbReference type="OrthoDB" id="262894at2759"/>
<feature type="region of interest" description="Disordered" evidence="1">
    <location>
        <begin position="158"/>
        <end position="217"/>
    </location>
</feature>
<evidence type="ECO:0000313" key="3">
    <source>
        <dbReference type="Proteomes" id="UP000038009"/>
    </source>
</evidence>
<proteinExistence type="predicted"/>
<gene>
    <name evidence="2" type="ORF">ABL78_0302</name>
</gene>
<evidence type="ECO:0000313" key="2">
    <source>
        <dbReference type="EMBL" id="KPI90542.1"/>
    </source>
</evidence>
<name>A0A0N1IMS1_LEPSE</name>
<dbReference type="EMBL" id="LJSK01000004">
    <property type="protein sequence ID" value="KPI90542.1"/>
    <property type="molecule type" value="Genomic_DNA"/>
</dbReference>
<evidence type="ECO:0000256" key="1">
    <source>
        <dbReference type="SAM" id="MobiDB-lite"/>
    </source>
</evidence>
<feature type="region of interest" description="Disordered" evidence="1">
    <location>
        <begin position="564"/>
        <end position="588"/>
    </location>
</feature>
<feature type="region of interest" description="Disordered" evidence="1">
    <location>
        <begin position="655"/>
        <end position="690"/>
    </location>
</feature>
<feature type="compositionally biased region" description="Low complexity" evidence="1">
    <location>
        <begin position="655"/>
        <end position="665"/>
    </location>
</feature>
<comment type="caution">
    <text evidence="2">The sequence shown here is derived from an EMBL/GenBank/DDBJ whole genome shotgun (WGS) entry which is preliminary data.</text>
</comment>
<dbReference type="VEuPathDB" id="TriTrypDB:Lsey_0004_0300"/>
<dbReference type="Proteomes" id="UP000038009">
    <property type="component" value="Unassembled WGS sequence"/>
</dbReference>